<evidence type="ECO:0000256" key="5">
    <source>
        <dbReference type="ARBA" id="ARBA00022771"/>
    </source>
</evidence>
<dbReference type="PANTHER" id="PTHR45993">
    <property type="entry name" value="B-CELL LYMPHOMA/LEUKEMIA 11"/>
    <property type="match status" value="1"/>
</dbReference>
<feature type="compositionally biased region" description="Basic and acidic residues" evidence="12">
    <location>
        <begin position="154"/>
        <end position="166"/>
    </location>
</feature>
<keyword evidence="11" id="KW-0539">Nucleus</keyword>
<feature type="compositionally biased region" description="Pro residues" evidence="12">
    <location>
        <begin position="115"/>
        <end position="124"/>
    </location>
</feature>
<keyword evidence="8" id="KW-0805">Transcription regulation</keyword>
<evidence type="ECO:0000256" key="6">
    <source>
        <dbReference type="ARBA" id="ARBA00022833"/>
    </source>
</evidence>
<dbReference type="PANTHER" id="PTHR45993:SF6">
    <property type="entry name" value="C2H2-TYPE DOMAIN-CONTAINING PROTEIN"/>
    <property type="match status" value="1"/>
</dbReference>
<dbReference type="InParanoid" id="A0A6P7G3K1"/>
<evidence type="ECO:0000256" key="12">
    <source>
        <dbReference type="SAM" id="MobiDB-lite"/>
    </source>
</evidence>
<evidence type="ECO:0000256" key="11">
    <source>
        <dbReference type="ARBA" id="ARBA00023242"/>
    </source>
</evidence>
<protein>
    <submittedName>
        <fullName evidence="14">Uncharacterized protein LOC114337339</fullName>
    </submittedName>
</protein>
<sequence>MRIKMPAVRIAQGKDSKSSNSSIITDADGVEEDPHQDILTCGVCQKPFALSDIVRFIQHKVTSCNKENFGQCYTNNEKDRDGDEGNLPLSTINTRRPSISAPISGKKATGNRVHTPPPASPRLPAPGDLCVDGAASSTPKRRASSPLTSSSPEEDIKPLIKQEKMDNTTSSEENSCKRSRTEVADAESNTTHSAFFSFLSLSIDETQRRRT</sequence>
<evidence type="ECO:0000259" key="13">
    <source>
        <dbReference type="Pfam" id="PF25491"/>
    </source>
</evidence>
<accession>A0A6P7G3K1</accession>
<dbReference type="GO" id="GO:0008270">
    <property type="term" value="F:zinc ion binding"/>
    <property type="evidence" value="ECO:0007669"/>
    <property type="project" value="UniProtKB-KW"/>
</dbReference>
<name>A0A6P7G3K1_DIAVI</name>
<keyword evidence="2" id="KW-1017">Isopeptide bond</keyword>
<dbReference type="InterPro" id="IPR057448">
    <property type="entry name" value="BCL-11A_Znf_CCHC"/>
</dbReference>
<feature type="compositionally biased region" description="Basic and acidic residues" evidence="12">
    <location>
        <begin position="174"/>
        <end position="183"/>
    </location>
</feature>
<proteinExistence type="predicted"/>
<dbReference type="InterPro" id="IPR051497">
    <property type="entry name" value="Dev/Hematopoietic_TF"/>
</dbReference>
<keyword evidence="6" id="KW-0862">Zinc</keyword>
<evidence type="ECO:0000256" key="10">
    <source>
        <dbReference type="ARBA" id="ARBA00023163"/>
    </source>
</evidence>
<evidence type="ECO:0000256" key="7">
    <source>
        <dbReference type="ARBA" id="ARBA00022843"/>
    </source>
</evidence>
<dbReference type="GO" id="GO:0003700">
    <property type="term" value="F:DNA-binding transcription factor activity"/>
    <property type="evidence" value="ECO:0007669"/>
    <property type="project" value="TreeGrafter"/>
</dbReference>
<organism evidence="14">
    <name type="scientific">Diabrotica virgifera virgifera</name>
    <name type="common">western corn rootworm</name>
    <dbReference type="NCBI Taxonomy" id="50390"/>
    <lineage>
        <taxon>Eukaryota</taxon>
        <taxon>Metazoa</taxon>
        <taxon>Ecdysozoa</taxon>
        <taxon>Arthropoda</taxon>
        <taxon>Hexapoda</taxon>
        <taxon>Insecta</taxon>
        <taxon>Pterygota</taxon>
        <taxon>Neoptera</taxon>
        <taxon>Endopterygota</taxon>
        <taxon>Coleoptera</taxon>
        <taxon>Polyphaga</taxon>
        <taxon>Cucujiformia</taxon>
        <taxon>Chrysomeloidea</taxon>
        <taxon>Chrysomelidae</taxon>
        <taxon>Galerucinae</taxon>
        <taxon>Diabroticina</taxon>
        <taxon>Diabroticites</taxon>
        <taxon>Diabrotica</taxon>
    </lineage>
</organism>
<evidence type="ECO:0000256" key="9">
    <source>
        <dbReference type="ARBA" id="ARBA00023125"/>
    </source>
</evidence>
<comment type="subcellular location">
    <subcellularLocation>
        <location evidence="1">Nucleus</location>
    </subcellularLocation>
</comment>
<evidence type="ECO:0000256" key="3">
    <source>
        <dbReference type="ARBA" id="ARBA00022723"/>
    </source>
</evidence>
<dbReference type="GO" id="GO:0000978">
    <property type="term" value="F:RNA polymerase II cis-regulatory region sequence-specific DNA binding"/>
    <property type="evidence" value="ECO:0007669"/>
    <property type="project" value="TreeGrafter"/>
</dbReference>
<evidence type="ECO:0000256" key="2">
    <source>
        <dbReference type="ARBA" id="ARBA00022499"/>
    </source>
</evidence>
<feature type="region of interest" description="Disordered" evidence="12">
    <location>
        <begin position="1"/>
        <end position="29"/>
    </location>
</feature>
<reference evidence="14" key="1">
    <citation type="submission" date="2025-08" db="UniProtKB">
        <authorList>
            <consortium name="RefSeq"/>
        </authorList>
    </citation>
    <scope>IDENTIFICATION</scope>
</reference>
<dbReference type="OrthoDB" id="10046198at2759"/>
<gene>
    <name evidence="14" type="primary">LOC114337339</name>
</gene>
<dbReference type="GO" id="GO:0006357">
    <property type="term" value="P:regulation of transcription by RNA polymerase II"/>
    <property type="evidence" value="ECO:0007669"/>
    <property type="project" value="TreeGrafter"/>
</dbReference>
<keyword evidence="7" id="KW-0832">Ubl conjugation</keyword>
<dbReference type="RefSeq" id="XP_028143549.1">
    <property type="nucleotide sequence ID" value="XM_028287748.1"/>
</dbReference>
<keyword evidence="10" id="KW-0804">Transcription</keyword>
<feature type="domain" description="BCL-11A-like CCHC zinc finger" evidence="13">
    <location>
        <begin position="38"/>
        <end position="65"/>
    </location>
</feature>
<dbReference type="Pfam" id="PF25491">
    <property type="entry name" value="CCHC_BCL-11A"/>
    <property type="match status" value="1"/>
</dbReference>
<evidence type="ECO:0000256" key="4">
    <source>
        <dbReference type="ARBA" id="ARBA00022737"/>
    </source>
</evidence>
<keyword evidence="3" id="KW-0479">Metal-binding</keyword>
<dbReference type="AlphaFoldDB" id="A0A6P7G3K1"/>
<evidence type="ECO:0000256" key="1">
    <source>
        <dbReference type="ARBA" id="ARBA00004123"/>
    </source>
</evidence>
<keyword evidence="4" id="KW-0677">Repeat</keyword>
<keyword evidence="5" id="KW-0863">Zinc-finger</keyword>
<evidence type="ECO:0000256" key="8">
    <source>
        <dbReference type="ARBA" id="ARBA00023015"/>
    </source>
</evidence>
<feature type="region of interest" description="Disordered" evidence="12">
    <location>
        <begin position="68"/>
        <end position="191"/>
    </location>
</feature>
<feature type="compositionally biased region" description="Polar residues" evidence="12">
    <location>
        <begin position="88"/>
        <end position="97"/>
    </location>
</feature>
<evidence type="ECO:0000313" key="14">
    <source>
        <dbReference type="RefSeq" id="XP_028143549.1"/>
    </source>
</evidence>
<dbReference type="GO" id="GO:0005634">
    <property type="term" value="C:nucleus"/>
    <property type="evidence" value="ECO:0007669"/>
    <property type="project" value="UniProtKB-SubCell"/>
</dbReference>
<keyword evidence="9" id="KW-0238">DNA-binding</keyword>